<dbReference type="InterPro" id="IPR011053">
    <property type="entry name" value="Single_hybrid_motif"/>
</dbReference>
<evidence type="ECO:0000256" key="1">
    <source>
        <dbReference type="ARBA" id="ARBA00023267"/>
    </source>
</evidence>
<dbReference type="Pfam" id="PF00364">
    <property type="entry name" value="Biotin_lipoyl"/>
    <property type="match status" value="1"/>
</dbReference>
<feature type="region of interest" description="Disordered" evidence="2">
    <location>
        <begin position="85"/>
        <end position="104"/>
    </location>
</feature>
<organism evidence="4 5">
    <name type="scientific">Streptomyces actuosus</name>
    <dbReference type="NCBI Taxonomy" id="1885"/>
    <lineage>
        <taxon>Bacteria</taxon>
        <taxon>Bacillati</taxon>
        <taxon>Actinomycetota</taxon>
        <taxon>Actinomycetes</taxon>
        <taxon>Kitasatosporales</taxon>
        <taxon>Streptomycetaceae</taxon>
        <taxon>Streptomyces</taxon>
    </lineage>
</organism>
<dbReference type="InterPro" id="IPR050709">
    <property type="entry name" value="Biotin_Carboxyl_Carrier/Decarb"/>
</dbReference>
<accession>A0ABS2VSJ6</accession>
<dbReference type="Gene3D" id="2.40.50.100">
    <property type="match status" value="1"/>
</dbReference>
<sequence>RTVVTDPAFAPELTGSDEPFTVHTRWIETEFVNDITPFAAPAPDQEETADRERVVVEVGGHRLEVTLPASLGVAPERQLGLVGAAARPRRRSGGTGAAASGDTLASPMQGTVVKVAVEEGVRVEKGDLVVVLEAMKMEQPLTAHKSGTVTGLTAEVGLALSSGAAVCDIKD</sequence>
<evidence type="ECO:0000313" key="4">
    <source>
        <dbReference type="EMBL" id="MBN0046097.1"/>
    </source>
</evidence>
<comment type="caution">
    <text evidence="4">The sequence shown here is derived from an EMBL/GenBank/DDBJ whole genome shotgun (WGS) entry which is preliminary data.</text>
</comment>
<dbReference type="InterPro" id="IPR000089">
    <property type="entry name" value="Biotin_lipoyl"/>
</dbReference>
<dbReference type="RefSeq" id="WP_205384246.1">
    <property type="nucleotide sequence ID" value="NZ_JAFFZS010000013.1"/>
</dbReference>
<protein>
    <submittedName>
        <fullName evidence="4">Biotin/lipoyl-binding protein</fullName>
    </submittedName>
</protein>
<dbReference type="PROSITE" id="PS00188">
    <property type="entry name" value="BIOTIN"/>
    <property type="match status" value="1"/>
</dbReference>
<dbReference type="PANTHER" id="PTHR45266:SF3">
    <property type="entry name" value="OXALOACETATE DECARBOXYLASE ALPHA CHAIN"/>
    <property type="match status" value="1"/>
</dbReference>
<dbReference type="Proteomes" id="UP000788262">
    <property type="component" value="Unassembled WGS sequence"/>
</dbReference>
<reference evidence="4 5" key="1">
    <citation type="submission" date="2021-02" db="EMBL/GenBank/DDBJ databases">
        <title>Whole genome sequencing of Streptomyces actuosus VRA1.</title>
        <authorList>
            <person name="Sen G."/>
            <person name="Sen A."/>
        </authorList>
    </citation>
    <scope>NUCLEOTIDE SEQUENCE [LARGE SCALE GENOMIC DNA]</scope>
    <source>
        <strain evidence="4 5">VRA1</strain>
    </source>
</reference>
<dbReference type="CDD" id="cd06850">
    <property type="entry name" value="biotinyl_domain"/>
    <property type="match status" value="1"/>
</dbReference>
<proteinExistence type="predicted"/>
<feature type="non-terminal residue" evidence="4">
    <location>
        <position position="1"/>
    </location>
</feature>
<evidence type="ECO:0000259" key="3">
    <source>
        <dbReference type="PROSITE" id="PS50968"/>
    </source>
</evidence>
<dbReference type="InterPro" id="IPR001882">
    <property type="entry name" value="Biotin_BS"/>
</dbReference>
<name>A0ABS2VSJ6_STRAS</name>
<dbReference type="PROSITE" id="PS50968">
    <property type="entry name" value="BIOTINYL_LIPOYL"/>
    <property type="match status" value="1"/>
</dbReference>
<gene>
    <name evidence="4" type="ORF">JS756_18705</name>
</gene>
<keyword evidence="1" id="KW-0092">Biotin</keyword>
<feature type="domain" description="Lipoyl-binding" evidence="3">
    <location>
        <begin position="97"/>
        <end position="170"/>
    </location>
</feature>
<dbReference type="PANTHER" id="PTHR45266">
    <property type="entry name" value="OXALOACETATE DECARBOXYLASE ALPHA CHAIN"/>
    <property type="match status" value="1"/>
</dbReference>
<evidence type="ECO:0000256" key="2">
    <source>
        <dbReference type="SAM" id="MobiDB-lite"/>
    </source>
</evidence>
<dbReference type="EMBL" id="JAFFZS010000013">
    <property type="protein sequence ID" value="MBN0046097.1"/>
    <property type="molecule type" value="Genomic_DNA"/>
</dbReference>
<dbReference type="SUPFAM" id="SSF51230">
    <property type="entry name" value="Single hybrid motif"/>
    <property type="match status" value="1"/>
</dbReference>
<keyword evidence="5" id="KW-1185">Reference proteome</keyword>
<evidence type="ECO:0000313" key="5">
    <source>
        <dbReference type="Proteomes" id="UP000788262"/>
    </source>
</evidence>